<dbReference type="SMART" id="SM01302">
    <property type="entry name" value="Raptor_N"/>
    <property type="match status" value="1"/>
</dbReference>
<feature type="domain" description="Raptor N-terminal CASPase-like" evidence="6">
    <location>
        <begin position="84"/>
        <end position="237"/>
    </location>
</feature>
<dbReference type="Pfam" id="PF14538">
    <property type="entry name" value="Raptor_N"/>
    <property type="match status" value="1"/>
</dbReference>
<sequence>MAEPPSLPYARDEGSTSQPHSAYPAFPPEAYEPHEGFLDEVEDEHIEMSAALQYWAAIRHRGKGKGKEEEDDSSTKTPWRLRSKLKTVTAGLFICLNIGVDPPDIVKTNPCAKTECWIDPTQLPSNKAIEAIGRNLHQQFETLNPKVKYKPFLDPSIEETKKQCVNMRRSAKDERVVFYYNGHGVPKPTPSGEIWVFNKNYTQYIPVSLYDLQEWLGSPCIYVWECSGAGNILNNFAKSAERRDNEARAAQAQAGHSDSLPGSPYSEALHLAACQANQILPMSPDLPADLFTCCLTSPIETALRHFVLQDPLRRNGGLDPNDPRSRITVDMVMRIPGDLKDRRTPLGELSWIFTAVTDTIAWLSFPRDVFNRLFRQDLLVAGLFRNFLLAQRIMSAYHCTPTSIPEIPSAHNHPLWHSWDLAVDACLAQLPELLDLEAAREAGLSNVPPLSVYRPSTFFAQHLQAFEVWLQHGGAVPNRLVPRPKKSVPIPRSPPEQLPIVLQVLLSQSHRLRALILISRFVDLGPWAVHLSLSIGIFPYVQKLLASPAVELKPVLIYIWARILAIDKTCQVDLLRDSGFTYFTQILAPYPQAGALVIPNANEHRAMSAFILSILCRNFKPGQTACLGVQVFDSCVARLGEDDWLLKTWCLLCIAQLWADYDDAKALFMQSQRQNELLAALRSTAVEVRAAALYAFGTLLGASSAPIGSDGAKGGGGTGAQLGLSDIQQLEIEAGLAFACMMSVKEDASPMVRKELVVVISCVVREWRGWLVAAAWTYYEQEAALARAESSTQPNGHGSSTNGGDDIVSQALKDWTANEEKSPEEHQHNLTLLSSFKVLFETLLDLSVDPHTEVALMASTVVDYIIALLVDSAFTKVKGSAIRDLLKKQAHSSTSKRPQMLSRQVSTAFSEGGKVNGSVSGRLNPPSMQRSNTNVSINSPSNPGSGSSTLKRNSSVANALRSLASMTGLVPPESPDSTSSQSKIDAEYTKITQPITPNSGGSGYKSPYPDGNHERILPDSNPNEPGGSALGHSTGSVRSTNTNPGSMARSKSAYGSANLSQSGLSVSALSVIPVKASDVLEALTREDMERLSFRRSKSTEVNTDIDGRFGNNGLARSNDLGLGMVAKEVKDDVLPLKSGFFDWAMGYFREPQMKAPDGDEPGSTVYNEQAWKHLRNERMVEDSRSAEGYAATHVWNVEAGTLQNDSWPLQLAFHSYDPVMAVTDDADNVCIWDWQTKRRLNKFSNQNIPGSSISSVHFINEMASSLMLTASTEGSVRIFRDYETPNETALASTFRAVSELHPVGHSSGVLTAWEQQKGHLLVGGDMKVVRLWDATVERHLRDIATQAGANLTAISSDEPEGNVFVAGFGDGVVRLFDKRAEDAGEVVLRTWRQHKIWIQSVHLQRGSMRELVTGSMDGEVRVWDVRRPDEPLYTIPRRDEGLMALAVHTGASVLARTTALTSHSTKQELEITGFSDPIHPIRLAKIGIPLSPTYSNPINSHRINGFMPSAASLVFHPVEMMIAAGGFDASGTVKLYKCPTPKTAVATWESMNGNASASAFA</sequence>
<dbReference type="GeneID" id="28969216"/>
<evidence type="ECO:0000313" key="8">
    <source>
        <dbReference type="EMBL" id="WWC62441.1"/>
    </source>
</evidence>
<evidence type="ECO:0000256" key="4">
    <source>
        <dbReference type="PROSITE-ProRule" id="PRU00221"/>
    </source>
</evidence>
<dbReference type="EMBL" id="KI894032">
    <property type="protein sequence ID" value="OBR84658.1"/>
    <property type="molecule type" value="Genomic_DNA"/>
</dbReference>
<dbReference type="InterPro" id="IPR019775">
    <property type="entry name" value="WD40_repeat_CS"/>
</dbReference>
<evidence type="ECO:0000313" key="7">
    <source>
        <dbReference type="EMBL" id="OBR84658.1"/>
    </source>
</evidence>
<dbReference type="PANTHER" id="PTHR12848:SF16">
    <property type="entry name" value="REGULATORY-ASSOCIATED PROTEIN OF MTOR"/>
    <property type="match status" value="1"/>
</dbReference>
<feature type="region of interest" description="Disordered" evidence="5">
    <location>
        <begin position="888"/>
        <end position="953"/>
    </location>
</feature>
<dbReference type="STRING" id="1296121.A0A1A6A3M7"/>
<dbReference type="GO" id="GO:0010506">
    <property type="term" value="P:regulation of autophagy"/>
    <property type="evidence" value="ECO:0007669"/>
    <property type="project" value="TreeGrafter"/>
</dbReference>
<dbReference type="GO" id="GO:0071230">
    <property type="term" value="P:cellular response to amino acid stimulus"/>
    <property type="evidence" value="ECO:0007669"/>
    <property type="project" value="TreeGrafter"/>
</dbReference>
<dbReference type="GO" id="GO:0031929">
    <property type="term" value="P:TOR signaling"/>
    <property type="evidence" value="ECO:0007669"/>
    <property type="project" value="InterPro"/>
</dbReference>
<dbReference type="InterPro" id="IPR011989">
    <property type="entry name" value="ARM-like"/>
</dbReference>
<dbReference type="GO" id="GO:0030307">
    <property type="term" value="P:positive regulation of cell growth"/>
    <property type="evidence" value="ECO:0007669"/>
    <property type="project" value="TreeGrafter"/>
</dbReference>
<dbReference type="PROSITE" id="PS50082">
    <property type="entry name" value="WD_REPEATS_2"/>
    <property type="match status" value="1"/>
</dbReference>
<dbReference type="EMBL" id="CP144535">
    <property type="protein sequence ID" value="WWC62441.1"/>
    <property type="molecule type" value="Genomic_DNA"/>
</dbReference>
<reference evidence="7" key="1">
    <citation type="submission" date="2013-07" db="EMBL/GenBank/DDBJ databases">
        <title>The Genome Sequence of Cryptococcus dejecticola CBS10117.</title>
        <authorList>
            <consortium name="The Broad Institute Genome Sequencing Platform"/>
            <person name="Cuomo C."/>
            <person name="Litvintseva A."/>
            <person name="Chen Y."/>
            <person name="Heitman J."/>
            <person name="Sun S."/>
            <person name="Springer D."/>
            <person name="Dromer F."/>
            <person name="Young S.K."/>
            <person name="Zeng Q."/>
            <person name="Gargeya S."/>
            <person name="Fitzgerald M."/>
            <person name="Abouelleil A."/>
            <person name="Alvarado L."/>
            <person name="Berlin A.M."/>
            <person name="Chapman S.B."/>
            <person name="Dewar J."/>
            <person name="Goldberg J."/>
            <person name="Griggs A."/>
            <person name="Gujja S."/>
            <person name="Hansen M."/>
            <person name="Howarth C."/>
            <person name="Imamovic A."/>
            <person name="Larimer J."/>
            <person name="McCowan C."/>
            <person name="Murphy C."/>
            <person name="Pearson M."/>
            <person name="Priest M."/>
            <person name="Roberts A."/>
            <person name="Saif S."/>
            <person name="Shea T."/>
            <person name="Sykes S."/>
            <person name="Wortman J."/>
            <person name="Nusbaum C."/>
            <person name="Birren B."/>
        </authorList>
    </citation>
    <scope>NUCLEOTIDE SEQUENCE [LARGE SCALE GENOMIC DNA]</scope>
    <source>
        <strain evidence="7">CBS 10117</strain>
    </source>
</reference>
<dbReference type="Pfam" id="PF00400">
    <property type="entry name" value="WD40"/>
    <property type="match status" value="1"/>
</dbReference>
<dbReference type="InterPro" id="IPR004083">
    <property type="entry name" value="Raptor"/>
</dbReference>
<keyword evidence="3" id="KW-0677">Repeat</keyword>
<evidence type="ECO:0000256" key="2">
    <source>
        <dbReference type="ARBA" id="ARBA00022574"/>
    </source>
</evidence>
<feature type="compositionally biased region" description="Polar residues" evidence="5">
    <location>
        <begin position="891"/>
        <end position="909"/>
    </location>
</feature>
<dbReference type="GO" id="GO:0031931">
    <property type="term" value="C:TORC1 complex"/>
    <property type="evidence" value="ECO:0007669"/>
    <property type="project" value="InterPro"/>
</dbReference>
<dbReference type="SMART" id="SM00320">
    <property type="entry name" value="WD40"/>
    <property type="match status" value="6"/>
</dbReference>
<evidence type="ECO:0000256" key="3">
    <source>
        <dbReference type="ARBA" id="ARBA00022737"/>
    </source>
</evidence>
<dbReference type="RefSeq" id="XP_018262500.1">
    <property type="nucleotide sequence ID" value="XM_018408809.1"/>
</dbReference>
<dbReference type="PRINTS" id="PR01547">
    <property type="entry name" value="YEAST176DUF"/>
</dbReference>
<feature type="compositionally biased region" description="Polar residues" evidence="5">
    <location>
        <begin position="917"/>
        <end position="937"/>
    </location>
</feature>
<dbReference type="Gene3D" id="2.130.10.10">
    <property type="entry name" value="YVTN repeat-like/Quinoprotein amine dehydrogenase"/>
    <property type="match status" value="2"/>
</dbReference>
<dbReference type="SUPFAM" id="SSF48371">
    <property type="entry name" value="ARM repeat"/>
    <property type="match status" value="1"/>
</dbReference>
<dbReference type="Proteomes" id="UP000078595">
    <property type="component" value="Chromosome 6"/>
</dbReference>
<evidence type="ECO:0000259" key="6">
    <source>
        <dbReference type="SMART" id="SM01302"/>
    </source>
</evidence>
<feature type="compositionally biased region" description="Low complexity" evidence="5">
    <location>
        <begin position="938"/>
        <end position="948"/>
    </location>
</feature>
<name>A0A1A6A3M7_9TREE</name>
<dbReference type="InterPro" id="IPR016024">
    <property type="entry name" value="ARM-type_fold"/>
</dbReference>
<proteinExistence type="inferred from homology"/>
<dbReference type="VEuPathDB" id="FungiDB:I303_05517"/>
<feature type="compositionally biased region" description="Polar residues" evidence="5">
    <location>
        <begin position="1031"/>
        <end position="1045"/>
    </location>
</feature>
<dbReference type="OrthoDB" id="10262360at2759"/>
<reference evidence="8" key="3">
    <citation type="submission" date="2024-02" db="EMBL/GenBank/DDBJ databases">
        <title>Comparative genomics of Cryptococcus and Kwoniella reveals pathogenesis evolution and contrasting modes of karyotype evolution via chromosome fusion or intercentromeric recombination.</title>
        <authorList>
            <person name="Coelho M.A."/>
            <person name="David-Palma M."/>
            <person name="Shea T."/>
            <person name="Bowers K."/>
            <person name="McGinley-Smith S."/>
            <person name="Mohammad A.W."/>
            <person name="Gnirke A."/>
            <person name="Yurkov A.M."/>
            <person name="Nowrousian M."/>
            <person name="Sun S."/>
            <person name="Cuomo C.A."/>
            <person name="Heitman J."/>
        </authorList>
    </citation>
    <scope>NUCLEOTIDE SEQUENCE</scope>
    <source>
        <strain evidence="8">CBS 10117</strain>
    </source>
</reference>
<dbReference type="KEGG" id="kdj:28969216"/>
<protein>
    <submittedName>
        <fullName evidence="7">WD-repeat protein mip1</fullName>
    </submittedName>
</protein>
<dbReference type="InterPro" id="IPR029347">
    <property type="entry name" value="Raptor_N"/>
</dbReference>
<keyword evidence="9" id="KW-1185">Reference proteome</keyword>
<dbReference type="InterPro" id="IPR001680">
    <property type="entry name" value="WD40_rpt"/>
</dbReference>
<dbReference type="Gene3D" id="1.25.10.10">
    <property type="entry name" value="Leucine-rich Repeat Variant"/>
    <property type="match status" value="1"/>
</dbReference>
<accession>A0A1A6A3M7</accession>
<dbReference type="GO" id="GO:0005737">
    <property type="term" value="C:cytoplasm"/>
    <property type="evidence" value="ECO:0007669"/>
    <property type="project" value="TreeGrafter"/>
</dbReference>
<evidence type="ECO:0000313" key="9">
    <source>
        <dbReference type="Proteomes" id="UP000078595"/>
    </source>
</evidence>
<evidence type="ECO:0000256" key="1">
    <source>
        <dbReference type="ARBA" id="ARBA00009257"/>
    </source>
</evidence>
<dbReference type="InterPro" id="IPR015943">
    <property type="entry name" value="WD40/YVTN_repeat-like_dom_sf"/>
</dbReference>
<dbReference type="PROSITE" id="PS00678">
    <property type="entry name" value="WD_REPEATS_1"/>
    <property type="match status" value="1"/>
</dbReference>
<feature type="region of interest" description="Disordered" evidence="5">
    <location>
        <begin position="1"/>
        <end position="39"/>
    </location>
</feature>
<dbReference type="GO" id="GO:0009267">
    <property type="term" value="P:cellular response to starvation"/>
    <property type="evidence" value="ECO:0007669"/>
    <property type="project" value="TreeGrafter"/>
</dbReference>
<evidence type="ECO:0000256" key="5">
    <source>
        <dbReference type="SAM" id="MobiDB-lite"/>
    </source>
</evidence>
<organism evidence="7">
    <name type="scientific">Kwoniella dejecticola CBS 10117</name>
    <dbReference type="NCBI Taxonomy" id="1296121"/>
    <lineage>
        <taxon>Eukaryota</taxon>
        <taxon>Fungi</taxon>
        <taxon>Dikarya</taxon>
        <taxon>Basidiomycota</taxon>
        <taxon>Agaricomycotina</taxon>
        <taxon>Tremellomycetes</taxon>
        <taxon>Tremellales</taxon>
        <taxon>Cryptococcaceae</taxon>
        <taxon>Kwoniella</taxon>
    </lineage>
</organism>
<dbReference type="SUPFAM" id="SSF50978">
    <property type="entry name" value="WD40 repeat-like"/>
    <property type="match status" value="1"/>
</dbReference>
<comment type="similarity">
    <text evidence="1">Belongs to the WD repeat RAPTOR family.</text>
</comment>
<gene>
    <name evidence="7" type="ORF">I303_05517</name>
    <name evidence="8" type="ORF">I303_105037</name>
</gene>
<dbReference type="PANTHER" id="PTHR12848">
    <property type="entry name" value="REGULATORY-ASSOCIATED PROTEIN OF MTOR"/>
    <property type="match status" value="1"/>
</dbReference>
<reference evidence="8" key="2">
    <citation type="submission" date="2013-07" db="EMBL/GenBank/DDBJ databases">
        <authorList>
            <consortium name="The Broad Institute Genome Sequencing Platform"/>
            <person name="Cuomo C."/>
            <person name="Litvintseva A."/>
            <person name="Chen Y."/>
            <person name="Heitman J."/>
            <person name="Sun S."/>
            <person name="Springer D."/>
            <person name="Dromer F."/>
            <person name="Young S.K."/>
            <person name="Zeng Q."/>
            <person name="Gargeya S."/>
            <person name="Fitzgerald M."/>
            <person name="Abouelleil A."/>
            <person name="Alvarado L."/>
            <person name="Berlin A.M."/>
            <person name="Chapman S.B."/>
            <person name="Dewar J."/>
            <person name="Goldberg J."/>
            <person name="Griggs A."/>
            <person name="Gujja S."/>
            <person name="Hansen M."/>
            <person name="Howarth C."/>
            <person name="Imamovic A."/>
            <person name="Larimer J."/>
            <person name="McCowan C."/>
            <person name="Murphy C."/>
            <person name="Pearson M."/>
            <person name="Priest M."/>
            <person name="Roberts A."/>
            <person name="Saif S."/>
            <person name="Shea T."/>
            <person name="Sykes S."/>
            <person name="Wortman J."/>
            <person name="Nusbaum C."/>
            <person name="Birren B."/>
        </authorList>
    </citation>
    <scope>NUCLEOTIDE SEQUENCE</scope>
    <source>
        <strain evidence="8">CBS 10117</strain>
    </source>
</reference>
<dbReference type="InterPro" id="IPR036322">
    <property type="entry name" value="WD40_repeat_dom_sf"/>
</dbReference>
<keyword evidence="2 4" id="KW-0853">WD repeat</keyword>
<dbReference type="GO" id="GO:0030674">
    <property type="term" value="F:protein-macromolecule adaptor activity"/>
    <property type="evidence" value="ECO:0007669"/>
    <property type="project" value="TreeGrafter"/>
</dbReference>
<feature type="repeat" description="WD" evidence="4">
    <location>
        <begin position="1411"/>
        <end position="1426"/>
    </location>
</feature>
<feature type="region of interest" description="Disordered" evidence="5">
    <location>
        <begin position="991"/>
        <end position="1052"/>
    </location>
</feature>